<proteinExistence type="predicted"/>
<name>A0A6M3KYW6_9ZZZZ</name>
<evidence type="ECO:0000313" key="1">
    <source>
        <dbReference type="EMBL" id="QJA86614.1"/>
    </source>
</evidence>
<dbReference type="EMBL" id="MT142647">
    <property type="protein sequence ID" value="QJA86614.1"/>
    <property type="molecule type" value="Genomic_DNA"/>
</dbReference>
<dbReference type="AlphaFoldDB" id="A0A6M3KYW6"/>
<protein>
    <submittedName>
        <fullName evidence="1">Uncharacterized protein</fullName>
    </submittedName>
</protein>
<organism evidence="1">
    <name type="scientific">viral metagenome</name>
    <dbReference type="NCBI Taxonomy" id="1070528"/>
    <lineage>
        <taxon>unclassified sequences</taxon>
        <taxon>metagenomes</taxon>
        <taxon>organismal metagenomes</taxon>
    </lineage>
</organism>
<gene>
    <name evidence="1" type="ORF">MM415B03156_0003</name>
</gene>
<accession>A0A6M3KYW6</accession>
<reference evidence="1" key="1">
    <citation type="submission" date="2020-03" db="EMBL/GenBank/DDBJ databases">
        <title>The deep terrestrial virosphere.</title>
        <authorList>
            <person name="Holmfeldt K."/>
            <person name="Nilsson E."/>
            <person name="Simone D."/>
            <person name="Lopez-Fernandez M."/>
            <person name="Wu X."/>
            <person name="de Brujin I."/>
            <person name="Lundin D."/>
            <person name="Andersson A."/>
            <person name="Bertilsson S."/>
            <person name="Dopson M."/>
        </authorList>
    </citation>
    <scope>NUCLEOTIDE SEQUENCE</scope>
    <source>
        <strain evidence="1">MM415B03156</strain>
    </source>
</reference>
<sequence>MAIQSLTRKQIRQSIGYNLLDMVLVTASTTGDTSSIIATYSLAKGGDDEYNGRQVYASDMTGSIVAGEKTWVSDFNSTNKDATVSPVFSASSTALDVFELWKVFTVEEINDAITQAEMEVSSRALQSKIITTPFTETDKYLYDVLDDFTHLSKVEYVCSKGIYHLLDNCDAVWTAGSANVTVTADSSFEKVGTACVKAVEGGGSGAGAILAYKAITSVDLSGCDKVEFWMYSSIALTAGQLEIHLDDTAAIASGIEKIDIPAMDAATWYKHSLSLASPHLDTAIISIGIYQVSDVGAFTFYVDDVSTCMSTSKQYKLLSNEYWNIAKGSTPYLQLTSGGLSEVGTNTQMKLTGYQLLTPMSADSSESQVDPGYLVNKVTGELLLNHAKSSYLDINDRAALSDRRLAKARADLPSISTQMDSEAKII</sequence>